<feature type="chain" id="PRO_5041325559" description="NodB homology domain-containing protein" evidence="7">
    <location>
        <begin position="20"/>
        <end position="250"/>
    </location>
</feature>
<reference evidence="9" key="1">
    <citation type="submission" date="2022-10" db="EMBL/GenBank/DDBJ databases">
        <title>Determination and structural analysis of whole genome sequence of Sarocladium strictum F4-1.</title>
        <authorList>
            <person name="Hu L."/>
            <person name="Jiang Y."/>
        </authorList>
    </citation>
    <scope>NUCLEOTIDE SEQUENCE</scope>
    <source>
        <strain evidence="9">F4-1</strain>
    </source>
</reference>
<feature type="signal peptide" evidence="7">
    <location>
        <begin position="1"/>
        <end position="19"/>
    </location>
</feature>
<evidence type="ECO:0000259" key="8">
    <source>
        <dbReference type="PROSITE" id="PS51677"/>
    </source>
</evidence>
<dbReference type="PANTHER" id="PTHR46471:SF2">
    <property type="entry name" value="CHITIN DEACETYLASE-RELATED"/>
    <property type="match status" value="1"/>
</dbReference>
<dbReference type="PANTHER" id="PTHR46471">
    <property type="entry name" value="CHITIN DEACETYLASE"/>
    <property type="match status" value="1"/>
</dbReference>
<dbReference type="GO" id="GO:0016810">
    <property type="term" value="F:hydrolase activity, acting on carbon-nitrogen (but not peptide) bonds"/>
    <property type="evidence" value="ECO:0007669"/>
    <property type="project" value="InterPro"/>
</dbReference>
<comment type="cofactor">
    <cofactor evidence="1">
        <name>Co(2+)</name>
        <dbReference type="ChEBI" id="CHEBI:48828"/>
    </cofactor>
</comment>
<dbReference type="CDD" id="cd10951">
    <property type="entry name" value="CE4_ClCDA_like"/>
    <property type="match status" value="1"/>
</dbReference>
<evidence type="ECO:0000256" key="1">
    <source>
        <dbReference type="ARBA" id="ARBA00001941"/>
    </source>
</evidence>
<evidence type="ECO:0000256" key="4">
    <source>
        <dbReference type="ARBA" id="ARBA00022801"/>
    </source>
</evidence>
<keyword evidence="10" id="KW-1185">Reference proteome</keyword>
<dbReference type="Proteomes" id="UP001175261">
    <property type="component" value="Unassembled WGS sequence"/>
</dbReference>
<dbReference type="AlphaFoldDB" id="A0AA39GI46"/>
<evidence type="ECO:0000256" key="3">
    <source>
        <dbReference type="ARBA" id="ARBA00022729"/>
    </source>
</evidence>
<evidence type="ECO:0000256" key="2">
    <source>
        <dbReference type="ARBA" id="ARBA00022723"/>
    </source>
</evidence>
<dbReference type="Pfam" id="PF01522">
    <property type="entry name" value="Polysacc_deac_1"/>
    <property type="match status" value="1"/>
</dbReference>
<dbReference type="GO" id="GO:0005975">
    <property type="term" value="P:carbohydrate metabolic process"/>
    <property type="evidence" value="ECO:0007669"/>
    <property type="project" value="InterPro"/>
</dbReference>
<evidence type="ECO:0000313" key="9">
    <source>
        <dbReference type="EMBL" id="KAK0387787.1"/>
    </source>
</evidence>
<comment type="caution">
    <text evidence="9">The sequence shown here is derived from an EMBL/GenBank/DDBJ whole genome shotgun (WGS) entry which is preliminary data.</text>
</comment>
<gene>
    <name evidence="9" type="ORF">NLU13_4032</name>
</gene>
<keyword evidence="3 7" id="KW-0732">Signal</keyword>
<accession>A0AA39GI46</accession>
<organism evidence="9 10">
    <name type="scientific">Sarocladium strictum</name>
    <name type="common">Black bundle disease fungus</name>
    <name type="synonym">Acremonium strictum</name>
    <dbReference type="NCBI Taxonomy" id="5046"/>
    <lineage>
        <taxon>Eukaryota</taxon>
        <taxon>Fungi</taxon>
        <taxon>Dikarya</taxon>
        <taxon>Ascomycota</taxon>
        <taxon>Pezizomycotina</taxon>
        <taxon>Sordariomycetes</taxon>
        <taxon>Hypocreomycetidae</taxon>
        <taxon>Hypocreales</taxon>
        <taxon>Sarocladiaceae</taxon>
        <taxon>Sarocladium</taxon>
    </lineage>
</organism>
<keyword evidence="2" id="KW-0479">Metal-binding</keyword>
<protein>
    <recommendedName>
        <fullName evidence="8">NodB homology domain-containing protein</fullName>
    </recommendedName>
</protein>
<name>A0AA39GI46_SARSR</name>
<keyword evidence="4" id="KW-0378">Hydrolase</keyword>
<dbReference type="PROSITE" id="PS51677">
    <property type="entry name" value="NODB"/>
    <property type="match status" value="1"/>
</dbReference>
<keyword evidence="5" id="KW-0119">Carbohydrate metabolism</keyword>
<dbReference type="SUPFAM" id="SSF88713">
    <property type="entry name" value="Glycoside hydrolase/deacetylase"/>
    <property type="match status" value="1"/>
</dbReference>
<evidence type="ECO:0000256" key="7">
    <source>
        <dbReference type="SAM" id="SignalP"/>
    </source>
</evidence>
<dbReference type="GO" id="GO:0046872">
    <property type="term" value="F:metal ion binding"/>
    <property type="evidence" value="ECO:0007669"/>
    <property type="project" value="UniProtKB-KW"/>
</dbReference>
<sequence>MRFTSALCAVSALLLNANATPIDLDKRQTAPAPVPPYVAQGVAIYTCTKPNTIALTFDDGITGLADQVVTALNNAGMKGTFFVNGENWGILRDHKATLQNMINSGHQVGSHTWSHPYLTKLSEAEVRDQMTRLENEFLSLVGRYPTYMRPPYFDINNVVLDVMKSLKYRVIITDLDTKDYEKNLPASLANFRTGLDQKKSIVLAHDVHDTTVNTLVPQMIAELKSRNMKSVTVGECLGEHPNNWYRYKPR</sequence>
<evidence type="ECO:0000256" key="5">
    <source>
        <dbReference type="ARBA" id="ARBA00023277"/>
    </source>
</evidence>
<evidence type="ECO:0000313" key="10">
    <source>
        <dbReference type="Proteomes" id="UP001175261"/>
    </source>
</evidence>
<dbReference type="InterPro" id="IPR002509">
    <property type="entry name" value="NODB_dom"/>
</dbReference>
<keyword evidence="6" id="KW-0170">Cobalt</keyword>
<dbReference type="Gene3D" id="3.20.20.370">
    <property type="entry name" value="Glycoside hydrolase/deacetylase"/>
    <property type="match status" value="1"/>
</dbReference>
<proteinExistence type="predicted"/>
<evidence type="ECO:0000256" key="6">
    <source>
        <dbReference type="ARBA" id="ARBA00023285"/>
    </source>
</evidence>
<feature type="domain" description="NodB homology" evidence="8">
    <location>
        <begin position="51"/>
        <end position="231"/>
    </location>
</feature>
<dbReference type="EMBL" id="JAPDFR010000003">
    <property type="protein sequence ID" value="KAK0387787.1"/>
    <property type="molecule type" value="Genomic_DNA"/>
</dbReference>
<dbReference type="InterPro" id="IPR011330">
    <property type="entry name" value="Glyco_hydro/deAcase_b/a-brl"/>
</dbReference>